<feature type="compositionally biased region" description="Low complexity" evidence="1">
    <location>
        <begin position="43"/>
        <end position="60"/>
    </location>
</feature>
<sequence>MCGDRHSGSCLPGCRKETPIIPAIWVWIGSGDDLGDVHPAPTPTRYPRSSYPSPTIGRGR</sequence>
<dbReference type="AlphaFoldDB" id="A0A078HXW2"/>
<organism evidence="3 4">
    <name type="scientific">Brassica napus</name>
    <name type="common">Rape</name>
    <dbReference type="NCBI Taxonomy" id="3708"/>
    <lineage>
        <taxon>Eukaryota</taxon>
        <taxon>Viridiplantae</taxon>
        <taxon>Streptophyta</taxon>
        <taxon>Embryophyta</taxon>
        <taxon>Tracheophyta</taxon>
        <taxon>Spermatophyta</taxon>
        <taxon>Magnoliopsida</taxon>
        <taxon>eudicotyledons</taxon>
        <taxon>Gunneridae</taxon>
        <taxon>Pentapetalae</taxon>
        <taxon>rosids</taxon>
        <taxon>malvids</taxon>
        <taxon>Brassicales</taxon>
        <taxon>Brassicaceae</taxon>
        <taxon>Brassiceae</taxon>
        <taxon>Brassica</taxon>
    </lineage>
</organism>
<dbReference type="Gramene" id="CDY42712">
    <property type="protein sequence ID" value="CDY42712"/>
    <property type="gene ID" value="GSBRNA2T00075248001"/>
</dbReference>
<dbReference type="Proteomes" id="UP001295469">
    <property type="component" value="Chromosome A03"/>
</dbReference>
<reference evidence="2" key="3">
    <citation type="submission" date="2021-01" db="EMBL/GenBank/DDBJ databases">
        <authorList>
            <consortium name="Genoscope - CEA"/>
            <person name="William W."/>
        </authorList>
    </citation>
    <scope>NUCLEOTIDE SEQUENCE</scope>
</reference>
<keyword evidence="4" id="KW-1185">Reference proteome</keyword>
<gene>
    <name evidence="3" type="primary">BnaA03g53650D</name>
    <name evidence="2" type="ORF">DARMORV10_A03P64720.1</name>
    <name evidence="3" type="ORF">GSBRNA2T00075248001</name>
</gene>
<dbReference type="EMBL" id="HG994357">
    <property type="protein sequence ID" value="CAF2133399.1"/>
    <property type="molecule type" value="Genomic_DNA"/>
</dbReference>
<evidence type="ECO:0000256" key="1">
    <source>
        <dbReference type="SAM" id="MobiDB-lite"/>
    </source>
</evidence>
<protein>
    <submittedName>
        <fullName evidence="2">(rape) hypothetical protein</fullName>
    </submittedName>
    <submittedName>
        <fullName evidence="3">BnaA03g53650D protein</fullName>
    </submittedName>
</protein>
<evidence type="ECO:0000313" key="2">
    <source>
        <dbReference type="EMBL" id="CAF2133399.1"/>
    </source>
</evidence>
<accession>A0A078HXW2</accession>
<dbReference type="EMBL" id="LK032532">
    <property type="protein sequence ID" value="CDY42712.1"/>
    <property type="molecule type" value="Genomic_DNA"/>
</dbReference>
<reference evidence="3" key="2">
    <citation type="submission" date="2014-06" db="EMBL/GenBank/DDBJ databases">
        <authorList>
            <person name="Genoscope - CEA"/>
        </authorList>
    </citation>
    <scope>NUCLEOTIDE SEQUENCE</scope>
</reference>
<feature type="region of interest" description="Disordered" evidence="1">
    <location>
        <begin position="36"/>
        <end position="60"/>
    </location>
</feature>
<proteinExistence type="predicted"/>
<dbReference type="PaxDb" id="3708-A0A078HXW2"/>
<name>A0A078HXW2_BRANA</name>
<evidence type="ECO:0000313" key="3">
    <source>
        <dbReference type="EMBL" id="CDY42712.1"/>
    </source>
</evidence>
<reference evidence="3 4" key="1">
    <citation type="journal article" date="2014" name="Science">
        <title>Plant genetics. Early allopolyploid evolution in the post-Neolithic Brassica napus oilseed genome.</title>
        <authorList>
            <person name="Chalhoub B."/>
            <person name="Denoeud F."/>
            <person name="Liu S."/>
            <person name="Parkin I.A."/>
            <person name="Tang H."/>
            <person name="Wang X."/>
            <person name="Chiquet J."/>
            <person name="Belcram H."/>
            <person name="Tong C."/>
            <person name="Samans B."/>
            <person name="Correa M."/>
            <person name="Da Silva C."/>
            <person name="Just J."/>
            <person name="Falentin C."/>
            <person name="Koh C.S."/>
            <person name="Le Clainche I."/>
            <person name="Bernard M."/>
            <person name="Bento P."/>
            <person name="Noel B."/>
            <person name="Labadie K."/>
            <person name="Alberti A."/>
            <person name="Charles M."/>
            <person name="Arnaud D."/>
            <person name="Guo H."/>
            <person name="Daviaud C."/>
            <person name="Alamery S."/>
            <person name="Jabbari K."/>
            <person name="Zhao M."/>
            <person name="Edger P.P."/>
            <person name="Chelaifa H."/>
            <person name="Tack D."/>
            <person name="Lassalle G."/>
            <person name="Mestiri I."/>
            <person name="Schnel N."/>
            <person name="Le Paslier M.C."/>
            <person name="Fan G."/>
            <person name="Renault V."/>
            <person name="Bayer P.E."/>
            <person name="Golicz A.A."/>
            <person name="Manoli S."/>
            <person name="Lee T.H."/>
            <person name="Thi V.H."/>
            <person name="Chalabi S."/>
            <person name="Hu Q."/>
            <person name="Fan C."/>
            <person name="Tollenaere R."/>
            <person name="Lu Y."/>
            <person name="Battail C."/>
            <person name="Shen J."/>
            <person name="Sidebottom C.H."/>
            <person name="Wang X."/>
            <person name="Canaguier A."/>
            <person name="Chauveau A."/>
            <person name="Berard A."/>
            <person name="Deniot G."/>
            <person name="Guan M."/>
            <person name="Liu Z."/>
            <person name="Sun F."/>
            <person name="Lim Y.P."/>
            <person name="Lyons E."/>
            <person name="Town C.D."/>
            <person name="Bancroft I."/>
            <person name="Wang X."/>
            <person name="Meng J."/>
            <person name="Ma J."/>
            <person name="Pires J.C."/>
            <person name="King G.J."/>
            <person name="Brunel D."/>
            <person name="Delourme R."/>
            <person name="Renard M."/>
            <person name="Aury J.M."/>
            <person name="Adams K.L."/>
            <person name="Batley J."/>
            <person name="Snowdon R.J."/>
            <person name="Tost J."/>
            <person name="Edwards D."/>
            <person name="Zhou Y."/>
            <person name="Hua W."/>
            <person name="Sharpe A.G."/>
            <person name="Paterson A.H."/>
            <person name="Guan C."/>
            <person name="Wincker P."/>
        </authorList>
    </citation>
    <scope>NUCLEOTIDE SEQUENCE [LARGE SCALE GENOMIC DNA]</scope>
    <source>
        <strain evidence="4">cv. Darmor-bzh</strain>
    </source>
</reference>
<evidence type="ECO:0000313" key="4">
    <source>
        <dbReference type="Proteomes" id="UP000028999"/>
    </source>
</evidence>
<dbReference type="Proteomes" id="UP000028999">
    <property type="component" value="Unassembled WGS sequence"/>
</dbReference>